<protein>
    <submittedName>
        <fullName evidence="1">Uncharacterized protein</fullName>
    </submittedName>
</protein>
<evidence type="ECO:0000313" key="1">
    <source>
        <dbReference type="EMBL" id="OGY09101.1"/>
    </source>
</evidence>
<dbReference type="EMBL" id="MHBW01000016">
    <property type="protein sequence ID" value="OGY09101.1"/>
    <property type="molecule type" value="Genomic_DNA"/>
</dbReference>
<dbReference type="Proteomes" id="UP000177967">
    <property type="component" value="Unassembled WGS sequence"/>
</dbReference>
<gene>
    <name evidence="1" type="ORF">A2782_00060</name>
</gene>
<reference evidence="1 2" key="1">
    <citation type="journal article" date="2016" name="Nat. Commun.">
        <title>Thousands of microbial genomes shed light on interconnected biogeochemical processes in an aquifer system.</title>
        <authorList>
            <person name="Anantharaman K."/>
            <person name="Brown C.T."/>
            <person name="Hug L.A."/>
            <person name="Sharon I."/>
            <person name="Castelle C.J."/>
            <person name="Probst A.J."/>
            <person name="Thomas B.C."/>
            <person name="Singh A."/>
            <person name="Wilkins M.J."/>
            <person name="Karaoz U."/>
            <person name="Brodie E.L."/>
            <person name="Williams K.H."/>
            <person name="Hubbard S.S."/>
            <person name="Banfield J.F."/>
        </authorList>
    </citation>
    <scope>NUCLEOTIDE SEQUENCE [LARGE SCALE GENOMIC DNA]</scope>
</reference>
<sequence>MRLYLEELKPLLSQDSATIIAELAQTAYVAEDQTGKLSLLLSNLDSRMIRELLESPNQLEPFKKLIKSYGLFQIVGKVSADEHDCHTVWGEKVEVLVRENTQGKSTNVVDEKQRFDPYANPNEAAITLAIEHHLTNTQSLKLVSRLRAGIEWPNYQKLITDILDEE</sequence>
<comment type="caution">
    <text evidence="1">The sequence shown here is derived from an EMBL/GenBank/DDBJ whole genome shotgun (WGS) entry which is preliminary data.</text>
</comment>
<accession>A0A1G1V1A1</accession>
<dbReference type="AlphaFoldDB" id="A0A1G1V1A1"/>
<evidence type="ECO:0000313" key="2">
    <source>
        <dbReference type="Proteomes" id="UP000177967"/>
    </source>
</evidence>
<proteinExistence type="predicted"/>
<name>A0A1G1V1A1_9BACT</name>
<organism evidence="1 2">
    <name type="scientific">Candidatus Blackburnbacteria bacterium RIFCSPHIGHO2_01_FULL_43_15b</name>
    <dbReference type="NCBI Taxonomy" id="1797513"/>
    <lineage>
        <taxon>Bacteria</taxon>
        <taxon>Candidatus Blackburniibacteriota</taxon>
    </lineage>
</organism>